<name>A0A9P6CF41_9AGAR</name>
<keyword evidence="1" id="KW-0472">Membrane</keyword>
<proteinExistence type="predicted"/>
<dbReference type="EMBL" id="MU150260">
    <property type="protein sequence ID" value="KAF9463671.1"/>
    <property type="molecule type" value="Genomic_DNA"/>
</dbReference>
<protein>
    <submittedName>
        <fullName evidence="2">Uncharacterized protein</fullName>
    </submittedName>
</protein>
<feature type="transmembrane region" description="Helical" evidence="1">
    <location>
        <begin position="22"/>
        <end position="47"/>
    </location>
</feature>
<keyword evidence="1" id="KW-1133">Transmembrane helix</keyword>
<feature type="transmembrane region" description="Helical" evidence="1">
    <location>
        <begin position="59"/>
        <end position="78"/>
    </location>
</feature>
<feature type="transmembrane region" description="Helical" evidence="1">
    <location>
        <begin position="98"/>
        <end position="118"/>
    </location>
</feature>
<evidence type="ECO:0000313" key="3">
    <source>
        <dbReference type="Proteomes" id="UP000807353"/>
    </source>
</evidence>
<gene>
    <name evidence="2" type="ORF">BDZ94DRAFT_1163508</name>
</gene>
<evidence type="ECO:0000313" key="2">
    <source>
        <dbReference type="EMBL" id="KAF9463671.1"/>
    </source>
</evidence>
<feature type="transmembrane region" description="Helical" evidence="1">
    <location>
        <begin position="222"/>
        <end position="247"/>
    </location>
</feature>
<comment type="caution">
    <text evidence="2">The sequence shown here is derived from an EMBL/GenBank/DDBJ whole genome shotgun (WGS) entry which is preliminary data.</text>
</comment>
<accession>A0A9P6CF41</accession>
<organism evidence="2 3">
    <name type="scientific">Collybia nuda</name>
    <dbReference type="NCBI Taxonomy" id="64659"/>
    <lineage>
        <taxon>Eukaryota</taxon>
        <taxon>Fungi</taxon>
        <taxon>Dikarya</taxon>
        <taxon>Basidiomycota</taxon>
        <taxon>Agaricomycotina</taxon>
        <taxon>Agaricomycetes</taxon>
        <taxon>Agaricomycetidae</taxon>
        <taxon>Agaricales</taxon>
        <taxon>Tricholomatineae</taxon>
        <taxon>Clitocybaceae</taxon>
        <taxon>Collybia</taxon>
    </lineage>
</organism>
<dbReference type="AlphaFoldDB" id="A0A9P6CF41"/>
<feature type="transmembrane region" description="Helical" evidence="1">
    <location>
        <begin position="138"/>
        <end position="161"/>
    </location>
</feature>
<dbReference type="OrthoDB" id="2905268at2759"/>
<sequence length="342" mass="38062">MSSQSWALAGATEAQLWYERSALAGLFIGAAGFGVHATLFFQVFRHLCARIRHRREQLLLGYVSVVFILSNIANGANLKFGEMVFINNRDYPGGPGAYFVQQSTALTAVLCNTIYICLTWFQDGLLLYRFWIIYGRRWYIVAFPTLMFLATFVLSCILITMLNQPTLTLWSTISFQLALSYWSISIAFNVLVTILISVRLLIMRSRSKHIQGPDSSSPYITVSAMLVESAFIYSSTGLAFLISYAINSPVQNLFLPLLGQVQSIAPLLIILRVAEGTAWSRNTASELVSSNLRFVNNRRRLNAPVDGSATILNTISITGELKASRQGDEESVVSRPDNFLKA</sequence>
<dbReference type="Proteomes" id="UP000807353">
    <property type="component" value="Unassembled WGS sequence"/>
</dbReference>
<evidence type="ECO:0000256" key="1">
    <source>
        <dbReference type="SAM" id="Phobius"/>
    </source>
</evidence>
<reference evidence="2" key="1">
    <citation type="submission" date="2020-11" db="EMBL/GenBank/DDBJ databases">
        <authorList>
            <consortium name="DOE Joint Genome Institute"/>
            <person name="Ahrendt S."/>
            <person name="Riley R."/>
            <person name="Andreopoulos W."/>
            <person name="Labutti K."/>
            <person name="Pangilinan J."/>
            <person name="Ruiz-Duenas F.J."/>
            <person name="Barrasa J.M."/>
            <person name="Sanchez-Garcia M."/>
            <person name="Camarero S."/>
            <person name="Miyauchi S."/>
            <person name="Serrano A."/>
            <person name="Linde D."/>
            <person name="Babiker R."/>
            <person name="Drula E."/>
            <person name="Ayuso-Fernandez I."/>
            <person name="Pacheco R."/>
            <person name="Padilla G."/>
            <person name="Ferreira P."/>
            <person name="Barriuso J."/>
            <person name="Kellner H."/>
            <person name="Castanera R."/>
            <person name="Alfaro M."/>
            <person name="Ramirez L."/>
            <person name="Pisabarro A.G."/>
            <person name="Kuo A."/>
            <person name="Tritt A."/>
            <person name="Lipzen A."/>
            <person name="He G."/>
            <person name="Yan M."/>
            <person name="Ng V."/>
            <person name="Cullen D."/>
            <person name="Martin F."/>
            <person name="Rosso M.-N."/>
            <person name="Henrissat B."/>
            <person name="Hibbett D."/>
            <person name="Martinez A.T."/>
            <person name="Grigoriev I.V."/>
        </authorList>
    </citation>
    <scope>NUCLEOTIDE SEQUENCE</scope>
    <source>
        <strain evidence="2">CBS 247.69</strain>
    </source>
</reference>
<feature type="transmembrane region" description="Helical" evidence="1">
    <location>
        <begin position="181"/>
        <end position="202"/>
    </location>
</feature>
<keyword evidence="1" id="KW-0812">Transmembrane</keyword>
<keyword evidence="3" id="KW-1185">Reference proteome</keyword>